<evidence type="ECO:0000256" key="10">
    <source>
        <dbReference type="SAM" id="SignalP"/>
    </source>
</evidence>
<dbReference type="EMBL" id="FPCH01000002">
    <property type="protein sequence ID" value="SFV35202.1"/>
    <property type="molecule type" value="Genomic_DNA"/>
</dbReference>
<comment type="subcellular location">
    <subcellularLocation>
        <location evidence="1">Periplasm</location>
    </subcellularLocation>
</comment>
<evidence type="ECO:0000256" key="4">
    <source>
        <dbReference type="ARBA" id="ARBA00022723"/>
    </source>
</evidence>
<evidence type="ECO:0000313" key="12">
    <source>
        <dbReference type="EMBL" id="SFV35202.1"/>
    </source>
</evidence>
<feature type="binding site" description="covalent" evidence="8">
    <location>
        <position position="130"/>
    </location>
    <ligand>
        <name>heme c</name>
        <dbReference type="ChEBI" id="CHEBI:61717"/>
        <label>2</label>
    </ligand>
</feature>
<dbReference type="STRING" id="51670.SAMN04488557_2525"/>
<evidence type="ECO:0000256" key="7">
    <source>
        <dbReference type="ARBA" id="ARBA00023004"/>
    </source>
</evidence>
<accession>A0A1I7NKL3</accession>
<evidence type="ECO:0000256" key="8">
    <source>
        <dbReference type="PIRSR" id="PIRSR000005-1"/>
    </source>
</evidence>
<dbReference type="RefSeq" id="WP_244531208.1">
    <property type="nucleotide sequence ID" value="NZ_FPCH01000002.1"/>
</dbReference>
<keyword evidence="13" id="KW-1185">Reference proteome</keyword>
<evidence type="ECO:0000256" key="3">
    <source>
        <dbReference type="ARBA" id="ARBA00022617"/>
    </source>
</evidence>
<dbReference type="PANTHER" id="PTHR33751:SF9">
    <property type="entry name" value="CYTOCHROME C4"/>
    <property type="match status" value="1"/>
</dbReference>
<name>A0A1I7NKL3_9HYPH</name>
<dbReference type="SUPFAM" id="SSF46626">
    <property type="entry name" value="Cytochrome c"/>
    <property type="match status" value="2"/>
</dbReference>
<evidence type="ECO:0000256" key="1">
    <source>
        <dbReference type="ARBA" id="ARBA00004418"/>
    </source>
</evidence>
<keyword evidence="6" id="KW-0249">Electron transport</keyword>
<evidence type="ECO:0000259" key="11">
    <source>
        <dbReference type="PROSITE" id="PS51007"/>
    </source>
</evidence>
<dbReference type="GO" id="GO:0020037">
    <property type="term" value="F:heme binding"/>
    <property type="evidence" value="ECO:0007669"/>
    <property type="project" value="InterPro"/>
</dbReference>
<feature type="domain" description="Cytochrome c" evidence="11">
    <location>
        <begin position="10"/>
        <end position="196"/>
    </location>
</feature>
<comment type="PTM">
    <text evidence="8">Binds 2 heme c groups covalently per subunit.</text>
</comment>
<keyword evidence="2" id="KW-0813">Transport</keyword>
<dbReference type="PIRSF" id="PIRSF000005">
    <property type="entry name" value="Cytochrome_c4"/>
    <property type="match status" value="1"/>
</dbReference>
<dbReference type="GO" id="GO:0042597">
    <property type="term" value="C:periplasmic space"/>
    <property type="evidence" value="ECO:0007669"/>
    <property type="project" value="UniProtKB-SubCell"/>
</dbReference>
<feature type="signal peptide" evidence="10">
    <location>
        <begin position="1"/>
        <end position="28"/>
    </location>
</feature>
<evidence type="ECO:0000313" key="13">
    <source>
        <dbReference type="Proteomes" id="UP000199423"/>
    </source>
</evidence>
<feature type="chain" id="PRO_5011797269" evidence="10">
    <location>
        <begin position="29"/>
        <end position="202"/>
    </location>
</feature>
<feature type="binding site" description="axial binding residue" evidence="9">
    <location>
        <position position="42"/>
    </location>
    <ligand>
        <name>heme c</name>
        <dbReference type="ChEBI" id="CHEBI:61717"/>
        <label>1</label>
    </ligand>
    <ligandPart>
        <name>Fe</name>
        <dbReference type="ChEBI" id="CHEBI:18248"/>
    </ligandPart>
</feature>
<proteinExistence type="predicted"/>
<protein>
    <submittedName>
        <fullName evidence="12">Cytochrome c553</fullName>
    </submittedName>
</protein>
<dbReference type="InterPro" id="IPR036909">
    <property type="entry name" value="Cyt_c-like_dom_sf"/>
</dbReference>
<keyword evidence="3 8" id="KW-0349">Heme</keyword>
<dbReference type="AlphaFoldDB" id="A0A1I7NKL3"/>
<keyword evidence="4 9" id="KW-0479">Metal-binding</keyword>
<keyword evidence="10" id="KW-0732">Signal</keyword>
<keyword evidence="5" id="KW-0574">Periplasm</keyword>
<keyword evidence="7 9" id="KW-0408">Iron</keyword>
<feature type="binding site" description="axial binding residue" evidence="9">
    <location>
        <position position="134"/>
    </location>
    <ligand>
        <name>heme c</name>
        <dbReference type="ChEBI" id="CHEBI:61717"/>
        <label>2</label>
    </ligand>
    <ligandPart>
        <name>Fe</name>
        <dbReference type="ChEBI" id="CHEBI:18248"/>
    </ligandPart>
</feature>
<dbReference type="InterPro" id="IPR009056">
    <property type="entry name" value="Cyt_c-like_dom"/>
</dbReference>
<evidence type="ECO:0000256" key="5">
    <source>
        <dbReference type="ARBA" id="ARBA00022764"/>
    </source>
</evidence>
<dbReference type="InterPro" id="IPR050597">
    <property type="entry name" value="Cytochrome_c_Oxidase_Subunit"/>
</dbReference>
<dbReference type="PANTHER" id="PTHR33751">
    <property type="entry name" value="CBB3-TYPE CYTOCHROME C OXIDASE SUBUNIT FIXP"/>
    <property type="match status" value="1"/>
</dbReference>
<feature type="binding site" description="covalent" evidence="8">
    <location>
        <position position="41"/>
    </location>
    <ligand>
        <name>heme c</name>
        <dbReference type="ChEBI" id="CHEBI:61717"/>
        <label>1</label>
    </ligand>
</feature>
<dbReference type="InterPro" id="IPR024167">
    <property type="entry name" value="Cytochrome_c4-like"/>
</dbReference>
<organism evidence="12 13">
    <name type="scientific">Hyphomicrobium facile</name>
    <dbReference type="NCBI Taxonomy" id="51670"/>
    <lineage>
        <taxon>Bacteria</taxon>
        <taxon>Pseudomonadati</taxon>
        <taxon>Pseudomonadota</taxon>
        <taxon>Alphaproteobacteria</taxon>
        <taxon>Hyphomicrobiales</taxon>
        <taxon>Hyphomicrobiaceae</taxon>
        <taxon>Hyphomicrobium</taxon>
    </lineage>
</organism>
<sequence length="202" mass="21329">MMSAKRSAQIAIAGIVAAFPLMPTAVSAASVEENAQICAGCHGENGVPQAKTTPIIWGQNEGYLYLQLRDYKSGARKNEQMSSVVAGLEKADFKALASHFAGLKWPSMNFPSPPKDVTKVALTAIGSVGCTSCHLDQFQGDGTTARLAGQQPEYLFDTMTAFRDGSRANNPGMSDLMKAVQPADLKSIAEYLASLQVVGGGQ</sequence>
<dbReference type="Gene3D" id="1.10.760.10">
    <property type="entry name" value="Cytochrome c-like domain"/>
    <property type="match status" value="2"/>
</dbReference>
<dbReference type="PROSITE" id="PS51007">
    <property type="entry name" value="CYTC"/>
    <property type="match status" value="1"/>
</dbReference>
<gene>
    <name evidence="12" type="ORF">SAMN04488557_2525</name>
</gene>
<dbReference type="GO" id="GO:0005506">
    <property type="term" value="F:iron ion binding"/>
    <property type="evidence" value="ECO:0007669"/>
    <property type="project" value="InterPro"/>
</dbReference>
<feature type="binding site" description="axial binding residue" evidence="9">
    <location>
        <position position="81"/>
    </location>
    <ligand>
        <name>heme c</name>
        <dbReference type="ChEBI" id="CHEBI:61717"/>
        <label>1</label>
    </ligand>
    <ligandPart>
        <name>Fe</name>
        <dbReference type="ChEBI" id="CHEBI:18248"/>
    </ligandPart>
</feature>
<dbReference type="Proteomes" id="UP000199423">
    <property type="component" value="Unassembled WGS sequence"/>
</dbReference>
<feature type="binding site" description="axial binding residue" evidence="9">
    <location>
        <position position="173"/>
    </location>
    <ligand>
        <name>heme c</name>
        <dbReference type="ChEBI" id="CHEBI:61717"/>
        <label>2</label>
    </ligand>
    <ligandPart>
        <name>Fe</name>
        <dbReference type="ChEBI" id="CHEBI:18248"/>
    </ligandPart>
</feature>
<reference evidence="13" key="1">
    <citation type="submission" date="2016-10" db="EMBL/GenBank/DDBJ databases">
        <authorList>
            <person name="Varghese N."/>
            <person name="Submissions S."/>
        </authorList>
    </citation>
    <scope>NUCLEOTIDE SEQUENCE [LARGE SCALE GENOMIC DNA]</scope>
    <source>
        <strain evidence="13">DSM 1565</strain>
    </source>
</reference>
<evidence type="ECO:0000256" key="9">
    <source>
        <dbReference type="PIRSR" id="PIRSR000005-2"/>
    </source>
</evidence>
<feature type="binding site" description="covalent" evidence="8">
    <location>
        <position position="38"/>
    </location>
    <ligand>
        <name>heme c</name>
        <dbReference type="ChEBI" id="CHEBI:61717"/>
        <label>1</label>
    </ligand>
</feature>
<evidence type="ECO:0000256" key="6">
    <source>
        <dbReference type="ARBA" id="ARBA00022982"/>
    </source>
</evidence>
<evidence type="ECO:0000256" key="2">
    <source>
        <dbReference type="ARBA" id="ARBA00022448"/>
    </source>
</evidence>
<dbReference type="GO" id="GO:0009055">
    <property type="term" value="F:electron transfer activity"/>
    <property type="evidence" value="ECO:0007669"/>
    <property type="project" value="InterPro"/>
</dbReference>
<feature type="binding site" description="covalent" evidence="8">
    <location>
        <position position="133"/>
    </location>
    <ligand>
        <name>heme c</name>
        <dbReference type="ChEBI" id="CHEBI:61717"/>
        <label>2</label>
    </ligand>
</feature>